<evidence type="ECO:0000256" key="1">
    <source>
        <dbReference type="SAM" id="MobiDB-lite"/>
    </source>
</evidence>
<dbReference type="EMBL" id="MGGL01000009">
    <property type="protein sequence ID" value="OGM26779.1"/>
    <property type="molecule type" value="Genomic_DNA"/>
</dbReference>
<proteinExistence type="predicted"/>
<dbReference type="AlphaFoldDB" id="A0A1F7YIR3"/>
<evidence type="ECO:0000313" key="2">
    <source>
        <dbReference type="EMBL" id="OGM26779.1"/>
    </source>
</evidence>
<feature type="compositionally biased region" description="Basic and acidic residues" evidence="1">
    <location>
        <begin position="1"/>
        <end position="20"/>
    </location>
</feature>
<gene>
    <name evidence="2" type="ORF">A2628_04460</name>
</gene>
<evidence type="ECO:0000313" key="3">
    <source>
        <dbReference type="Proteomes" id="UP000179221"/>
    </source>
</evidence>
<sequence>MADVERGVTSKEELVTERPTEIPPEVEQGLGVKTRRDDFTAQVTDDSGKPLIRTPKTQQVTIQIPASQTQLTAWTKGSADDALTWFAVFWIRLIQKAVHFGWRMIKSGGSMND</sequence>
<organism evidence="2 3">
    <name type="scientific">Candidatus Woesebacteria bacterium RIFCSPHIGHO2_01_FULL_40_22</name>
    <dbReference type="NCBI Taxonomy" id="1802499"/>
    <lineage>
        <taxon>Bacteria</taxon>
        <taxon>Candidatus Woeseibacteriota</taxon>
    </lineage>
</organism>
<name>A0A1F7YIR3_9BACT</name>
<reference evidence="2 3" key="1">
    <citation type="journal article" date="2016" name="Nat. Commun.">
        <title>Thousands of microbial genomes shed light on interconnected biogeochemical processes in an aquifer system.</title>
        <authorList>
            <person name="Anantharaman K."/>
            <person name="Brown C.T."/>
            <person name="Hug L.A."/>
            <person name="Sharon I."/>
            <person name="Castelle C.J."/>
            <person name="Probst A.J."/>
            <person name="Thomas B.C."/>
            <person name="Singh A."/>
            <person name="Wilkins M.J."/>
            <person name="Karaoz U."/>
            <person name="Brodie E.L."/>
            <person name="Williams K.H."/>
            <person name="Hubbard S.S."/>
            <person name="Banfield J.F."/>
        </authorList>
    </citation>
    <scope>NUCLEOTIDE SEQUENCE [LARGE SCALE GENOMIC DNA]</scope>
</reference>
<protein>
    <submittedName>
        <fullName evidence="2">Uncharacterized protein</fullName>
    </submittedName>
</protein>
<dbReference type="Proteomes" id="UP000179221">
    <property type="component" value="Unassembled WGS sequence"/>
</dbReference>
<comment type="caution">
    <text evidence="2">The sequence shown here is derived from an EMBL/GenBank/DDBJ whole genome shotgun (WGS) entry which is preliminary data.</text>
</comment>
<accession>A0A1F7YIR3</accession>
<feature type="region of interest" description="Disordered" evidence="1">
    <location>
        <begin position="1"/>
        <end position="22"/>
    </location>
</feature>